<keyword evidence="5" id="KW-1185">Reference proteome</keyword>
<protein>
    <recommendedName>
        <fullName evidence="2 3">Single-stranded DNA-binding protein</fullName>
        <shortName evidence="2">SSB</shortName>
    </recommendedName>
</protein>
<dbReference type="GO" id="GO:0006260">
    <property type="term" value="P:DNA replication"/>
    <property type="evidence" value="ECO:0007669"/>
    <property type="project" value="InterPro"/>
</dbReference>
<evidence type="ECO:0000256" key="2">
    <source>
        <dbReference type="HAMAP-Rule" id="MF_00984"/>
    </source>
</evidence>
<dbReference type="AlphaFoldDB" id="A0A931F8Y9"/>
<reference evidence="4" key="1">
    <citation type="submission" date="2020-11" db="EMBL/GenBank/DDBJ databases">
        <title>Halonatronomonas betainensis gen. nov., sp. nov. a novel haloalkaliphilic representative of the family Halanaerobiacae capable of betaine degradation.</title>
        <authorList>
            <person name="Boltyanskaya Y."/>
            <person name="Kevbrin V."/>
            <person name="Detkova E."/>
            <person name="Grouzdev D.S."/>
            <person name="Koziaeva V."/>
            <person name="Zhilina T."/>
        </authorList>
    </citation>
    <scope>NUCLEOTIDE SEQUENCE</scope>
    <source>
        <strain evidence="4">Z-7014</strain>
    </source>
</reference>
<keyword evidence="1 2" id="KW-0238">DNA-binding</keyword>
<dbReference type="SUPFAM" id="SSF50249">
    <property type="entry name" value="Nucleic acid-binding proteins"/>
    <property type="match status" value="1"/>
</dbReference>
<evidence type="ECO:0000256" key="3">
    <source>
        <dbReference type="PIRNR" id="PIRNR002070"/>
    </source>
</evidence>
<dbReference type="GO" id="GO:0009295">
    <property type="term" value="C:nucleoid"/>
    <property type="evidence" value="ECO:0007669"/>
    <property type="project" value="TreeGrafter"/>
</dbReference>
<dbReference type="InterPro" id="IPR012340">
    <property type="entry name" value="NA-bd_OB-fold"/>
</dbReference>
<accession>A0A931F8Y9</accession>
<dbReference type="PANTHER" id="PTHR10302:SF27">
    <property type="entry name" value="SINGLE-STRANDED DNA-BINDING PROTEIN"/>
    <property type="match status" value="1"/>
</dbReference>
<proteinExistence type="inferred from homology"/>
<dbReference type="PANTHER" id="PTHR10302">
    <property type="entry name" value="SINGLE-STRANDED DNA-BINDING PROTEIN"/>
    <property type="match status" value="1"/>
</dbReference>
<dbReference type="HAMAP" id="MF_00984">
    <property type="entry name" value="SSB"/>
    <property type="match status" value="1"/>
</dbReference>
<dbReference type="PROSITE" id="PS50935">
    <property type="entry name" value="SSB"/>
    <property type="match status" value="1"/>
</dbReference>
<evidence type="ECO:0000313" key="4">
    <source>
        <dbReference type="EMBL" id="MBF8435492.1"/>
    </source>
</evidence>
<gene>
    <name evidence="4" type="ORF">I0Q91_00240</name>
</gene>
<organism evidence="4 5">
    <name type="scientific">Halonatronomonas betaini</name>
    <dbReference type="NCBI Taxonomy" id="2778430"/>
    <lineage>
        <taxon>Bacteria</taxon>
        <taxon>Bacillati</taxon>
        <taxon>Bacillota</taxon>
        <taxon>Clostridia</taxon>
        <taxon>Halanaerobiales</taxon>
        <taxon>Halarsenatibacteraceae</taxon>
        <taxon>Halonatronomonas</taxon>
    </lineage>
</organism>
<name>A0A931F8Y9_9FIRM</name>
<dbReference type="InterPro" id="IPR011344">
    <property type="entry name" value="ssDNA-bd"/>
</dbReference>
<dbReference type="Pfam" id="PF00436">
    <property type="entry name" value="SSB"/>
    <property type="match status" value="1"/>
</dbReference>
<dbReference type="CDD" id="cd04496">
    <property type="entry name" value="SSB_OBF"/>
    <property type="match status" value="1"/>
</dbReference>
<dbReference type="RefSeq" id="WP_270452112.1">
    <property type="nucleotide sequence ID" value="NZ_JADPIE010000001.1"/>
</dbReference>
<dbReference type="InterPro" id="IPR000424">
    <property type="entry name" value="Primosome_PriB/ssb"/>
</dbReference>
<dbReference type="Proteomes" id="UP000621436">
    <property type="component" value="Unassembled WGS sequence"/>
</dbReference>
<dbReference type="Gene3D" id="2.40.50.140">
    <property type="entry name" value="Nucleic acid-binding proteins"/>
    <property type="match status" value="1"/>
</dbReference>
<sequence length="120" mass="13432">MLNQINLIGRLTGDPELFYTATGQPLASFALAVQRSFKNKEGKKDVDFIEVRAWQRLAEVCADNLRKGRLVAVAGRLQISKNTRGSKTYENAQVIAREINFLDWPAPAQNAAEELIEVPF</sequence>
<comment type="subunit">
    <text evidence="2">Homotetramer.</text>
</comment>
<evidence type="ECO:0000256" key="1">
    <source>
        <dbReference type="ARBA" id="ARBA00023125"/>
    </source>
</evidence>
<comment type="caution">
    <text evidence="2">Lacks conserved residue(s) required for the propagation of feature annotation.</text>
</comment>
<evidence type="ECO:0000313" key="5">
    <source>
        <dbReference type="Proteomes" id="UP000621436"/>
    </source>
</evidence>
<comment type="caution">
    <text evidence="4">The sequence shown here is derived from an EMBL/GenBank/DDBJ whole genome shotgun (WGS) entry which is preliminary data.</text>
</comment>
<dbReference type="NCBIfam" id="TIGR00621">
    <property type="entry name" value="ssb"/>
    <property type="match status" value="1"/>
</dbReference>
<dbReference type="GO" id="GO:0003697">
    <property type="term" value="F:single-stranded DNA binding"/>
    <property type="evidence" value="ECO:0007669"/>
    <property type="project" value="UniProtKB-UniRule"/>
</dbReference>
<dbReference type="PIRSF" id="PIRSF002070">
    <property type="entry name" value="SSB"/>
    <property type="match status" value="1"/>
</dbReference>
<dbReference type="EMBL" id="JADPIE010000001">
    <property type="protein sequence ID" value="MBF8435492.1"/>
    <property type="molecule type" value="Genomic_DNA"/>
</dbReference>